<evidence type="ECO:0000256" key="2">
    <source>
        <dbReference type="ARBA" id="ARBA00022475"/>
    </source>
</evidence>
<dbReference type="EMBL" id="CYSR01000031">
    <property type="protein sequence ID" value="CUI01436.1"/>
    <property type="molecule type" value="Genomic_DNA"/>
</dbReference>
<dbReference type="Proteomes" id="UP000051326">
    <property type="component" value="Unassembled WGS sequence"/>
</dbReference>
<gene>
    <name evidence="9" type="primary">thiQ</name>
    <name evidence="9" type="ORF">PHA8399_03578</name>
</gene>
<dbReference type="InterPro" id="IPR050093">
    <property type="entry name" value="ABC_SmlMolc_Importer"/>
</dbReference>
<evidence type="ECO:0000256" key="5">
    <source>
        <dbReference type="ARBA" id="ARBA00022840"/>
    </source>
</evidence>
<reference evidence="9 10" key="1">
    <citation type="submission" date="2015-09" db="EMBL/GenBank/DDBJ databases">
        <authorList>
            <consortium name="Swine Surveillance"/>
        </authorList>
    </citation>
    <scope>NUCLEOTIDE SEQUENCE [LARGE SCALE GENOMIC DNA]</scope>
    <source>
        <strain evidence="9 10">CECT 8399</strain>
    </source>
</reference>
<keyword evidence="4" id="KW-0547">Nucleotide-binding</keyword>
<dbReference type="AlphaFoldDB" id="A0A0P1HNS8"/>
<keyword evidence="5 9" id="KW-0067">ATP-binding</keyword>
<keyword evidence="6" id="KW-1278">Translocase</keyword>
<keyword evidence="7" id="KW-0472">Membrane</keyword>
<dbReference type="STRING" id="1396826.PHA8399_03578"/>
<dbReference type="PROSITE" id="PS50893">
    <property type="entry name" value="ABC_TRANSPORTER_2"/>
    <property type="match status" value="1"/>
</dbReference>
<keyword evidence="1" id="KW-0813">Transport</keyword>
<evidence type="ECO:0000313" key="9">
    <source>
        <dbReference type="EMBL" id="CUI01436.1"/>
    </source>
</evidence>
<dbReference type="RefSeq" id="WP_058287602.1">
    <property type="nucleotide sequence ID" value="NZ_CYSR01000031.1"/>
</dbReference>
<dbReference type="GO" id="GO:0005524">
    <property type="term" value="F:ATP binding"/>
    <property type="evidence" value="ECO:0007669"/>
    <property type="project" value="UniProtKB-KW"/>
</dbReference>
<dbReference type="PANTHER" id="PTHR42781">
    <property type="entry name" value="SPERMIDINE/PUTRESCINE IMPORT ATP-BINDING PROTEIN POTA"/>
    <property type="match status" value="1"/>
</dbReference>
<evidence type="ECO:0000259" key="8">
    <source>
        <dbReference type="PROSITE" id="PS50893"/>
    </source>
</evidence>
<evidence type="ECO:0000256" key="6">
    <source>
        <dbReference type="ARBA" id="ARBA00022967"/>
    </source>
</evidence>
<dbReference type="PROSITE" id="PS00211">
    <property type="entry name" value="ABC_TRANSPORTER_1"/>
    <property type="match status" value="1"/>
</dbReference>
<dbReference type="EC" id="3.6.3.-" evidence="9"/>
<dbReference type="PANTHER" id="PTHR42781:SF1">
    <property type="entry name" value="THIAMINE IMPORT ATP-BINDING PROTEIN THIQ"/>
    <property type="match status" value="1"/>
</dbReference>
<evidence type="ECO:0000256" key="1">
    <source>
        <dbReference type="ARBA" id="ARBA00022448"/>
    </source>
</evidence>
<name>A0A0P1HNS8_9RHOB</name>
<evidence type="ECO:0000256" key="7">
    <source>
        <dbReference type="ARBA" id="ARBA00023136"/>
    </source>
</evidence>
<accession>A0A0P1HNS8</accession>
<dbReference type="Pfam" id="PF00005">
    <property type="entry name" value="ABC_tran"/>
    <property type="match status" value="1"/>
</dbReference>
<sequence length="232" mass="24231">MLRLENCRIMNGDYAVEADLEIAAGACVAVIGPSGAGKSTLVEAVAGFLPVTRGRILWNGADLTSQPPGKRPVAMLFQDGNLFPHLTVAQNVALGLHANLRLSEAEWSQVGAALERVGLGGMGTRKPAALSGGQQSRVALARVLVQGRDILLLDEPFAALGPALKAEMLDLVSDLARESGATVLMVSHDPNDARRIADQVVLVAEGRAHPPQATAELLDNPPPALQAYLGTA</sequence>
<keyword evidence="3" id="KW-0997">Cell inner membrane</keyword>
<dbReference type="InterPro" id="IPR003439">
    <property type="entry name" value="ABC_transporter-like_ATP-bd"/>
</dbReference>
<dbReference type="InterPro" id="IPR017871">
    <property type="entry name" value="ABC_transporter-like_CS"/>
</dbReference>
<proteinExistence type="predicted"/>
<dbReference type="Gene3D" id="3.40.50.300">
    <property type="entry name" value="P-loop containing nucleotide triphosphate hydrolases"/>
    <property type="match status" value="1"/>
</dbReference>
<organism evidence="9 10">
    <name type="scientific">Leisingera aquaemixtae</name>
    <dbReference type="NCBI Taxonomy" id="1396826"/>
    <lineage>
        <taxon>Bacteria</taxon>
        <taxon>Pseudomonadati</taxon>
        <taxon>Pseudomonadota</taxon>
        <taxon>Alphaproteobacteria</taxon>
        <taxon>Rhodobacterales</taxon>
        <taxon>Roseobacteraceae</taxon>
        <taxon>Leisingera</taxon>
    </lineage>
</organism>
<dbReference type="GO" id="GO:0016887">
    <property type="term" value="F:ATP hydrolysis activity"/>
    <property type="evidence" value="ECO:0007669"/>
    <property type="project" value="InterPro"/>
</dbReference>
<keyword evidence="9" id="KW-0378">Hydrolase</keyword>
<evidence type="ECO:0000256" key="4">
    <source>
        <dbReference type="ARBA" id="ARBA00022741"/>
    </source>
</evidence>
<protein>
    <submittedName>
        <fullName evidence="9">Thiamine import ATP-binding protein ThiQ</fullName>
        <ecNumber evidence="9">3.6.3.-</ecNumber>
    </submittedName>
</protein>
<dbReference type="SMART" id="SM00382">
    <property type="entry name" value="AAA"/>
    <property type="match status" value="1"/>
</dbReference>
<keyword evidence="2" id="KW-1003">Cell membrane</keyword>
<feature type="domain" description="ABC transporter" evidence="8">
    <location>
        <begin position="2"/>
        <end position="230"/>
    </location>
</feature>
<evidence type="ECO:0000313" key="10">
    <source>
        <dbReference type="Proteomes" id="UP000051326"/>
    </source>
</evidence>
<dbReference type="InterPro" id="IPR027417">
    <property type="entry name" value="P-loop_NTPase"/>
</dbReference>
<dbReference type="InterPro" id="IPR003593">
    <property type="entry name" value="AAA+_ATPase"/>
</dbReference>
<dbReference type="SUPFAM" id="SSF52540">
    <property type="entry name" value="P-loop containing nucleoside triphosphate hydrolases"/>
    <property type="match status" value="1"/>
</dbReference>
<evidence type="ECO:0000256" key="3">
    <source>
        <dbReference type="ARBA" id="ARBA00022519"/>
    </source>
</evidence>